<evidence type="ECO:0000313" key="6">
    <source>
        <dbReference type="Proteomes" id="UP000283601"/>
    </source>
</evidence>
<proteinExistence type="predicted"/>
<reference evidence="1 8" key="2">
    <citation type="submission" date="2020-12" db="EMBL/GenBank/DDBJ databases">
        <title>Microorganisms.</title>
        <authorList>
            <person name="Matos J."/>
            <person name="Faleiro L."/>
            <person name="Duarte I."/>
        </authorList>
    </citation>
    <scope>NUCLEOTIDE SEQUENCE [LARGE SCALE GENOMIC DNA]</scope>
    <source>
        <strain evidence="1 8">PtFD3Pch2</strain>
    </source>
</reference>
<organism evidence="2 5">
    <name type="scientific">Bacteroides uniformis</name>
    <dbReference type="NCBI Taxonomy" id="820"/>
    <lineage>
        <taxon>Bacteria</taxon>
        <taxon>Pseudomonadati</taxon>
        <taxon>Bacteroidota</taxon>
        <taxon>Bacteroidia</taxon>
        <taxon>Bacteroidales</taxon>
        <taxon>Bacteroidaceae</taxon>
        <taxon>Bacteroides</taxon>
    </lineage>
</organism>
<evidence type="ECO:0000313" key="1">
    <source>
        <dbReference type="EMBL" id="MBT8727570.1"/>
    </source>
</evidence>
<dbReference type="EMBL" id="QRXV01000007">
    <property type="protein sequence ID" value="RGU39751.1"/>
    <property type="molecule type" value="Genomic_DNA"/>
</dbReference>
<dbReference type="EMBL" id="QSOF01000001">
    <property type="protein sequence ID" value="RGI80025.1"/>
    <property type="molecule type" value="Genomic_DNA"/>
</dbReference>
<accession>A0A173XYA4</accession>
<evidence type="ECO:0000313" key="8">
    <source>
        <dbReference type="Proteomes" id="UP001196342"/>
    </source>
</evidence>
<protein>
    <submittedName>
        <fullName evidence="2">Uncharacterized protein</fullName>
    </submittedName>
</protein>
<dbReference type="Proteomes" id="UP000283601">
    <property type="component" value="Unassembled WGS sequence"/>
</dbReference>
<evidence type="ECO:0000313" key="5">
    <source>
        <dbReference type="Proteomes" id="UP000263754"/>
    </source>
</evidence>
<dbReference type="AlphaFoldDB" id="A0A173XYA4"/>
<dbReference type="Proteomes" id="UP000263754">
    <property type="component" value="Unassembled WGS sequence"/>
</dbReference>
<dbReference type="EMBL" id="QSJZ01000001">
    <property type="protein sequence ID" value="RHE25983.1"/>
    <property type="molecule type" value="Genomic_DNA"/>
</dbReference>
<comment type="caution">
    <text evidence="2">The sequence shown here is derived from an EMBL/GenBank/DDBJ whole genome shotgun (WGS) entry which is preliminary data.</text>
</comment>
<dbReference type="Proteomes" id="UP000284022">
    <property type="component" value="Unassembled WGS sequence"/>
</dbReference>
<gene>
    <name evidence="4" type="ORF">DW758_02690</name>
    <name evidence="3" type="ORF">DWW83_08550</name>
    <name evidence="2" type="ORF">DXD90_00385</name>
    <name evidence="1" type="ORF">JQN06_15665</name>
</gene>
<reference evidence="5 6" key="1">
    <citation type="submission" date="2018-08" db="EMBL/GenBank/DDBJ databases">
        <title>A genome reference for cultivated species of the human gut microbiota.</title>
        <authorList>
            <person name="Zou Y."/>
            <person name="Xue W."/>
            <person name="Luo G."/>
        </authorList>
    </citation>
    <scope>NUCLEOTIDE SEQUENCE [LARGE SCALE GENOMIC DNA]</scope>
    <source>
        <strain evidence="3 7">AF17-20</strain>
        <strain evidence="4 6">AM29-12AC</strain>
        <strain evidence="2 5">TM10-17</strain>
    </source>
</reference>
<evidence type="ECO:0000313" key="7">
    <source>
        <dbReference type="Proteomes" id="UP000284022"/>
    </source>
</evidence>
<sequence>MAHTYIDTLFEVYPNRTEYLDWIQYELDTRVYYFGNHFKTPFGHKRQLKYRIRNYLASFKRKVSNIDFDGAILSEAYANWGINDKLKEEGYKVCMLPWHADPGFRLSTEYAAVANGLDYGDFNFLLSEYFIDRVYNFRSFFENFLQCNHIKLVIFANDMTAINRIAISACKNVGVKSMIYLHGLPAGSYNAIDNNRADYLCVWGDRMKELCVNAGVNANKVIVMGNAKYSGQKFPDTHPASFDNVLVLSRAISGAPSDSVKRPIENRGLSIDYIYMVEEALKRVGVNKATLRLHPSENGEWYKKFIDSDFYTLDDKSLMDCLSDKTAIVSPASTVMFDAFLCGIPFFAFEPHTIIGYEVVPPFDGSEEEMPIAKSISELVDHLQHNIVASHALIDKYINPVVDMSKIKELLPNG</sequence>
<evidence type="ECO:0000313" key="3">
    <source>
        <dbReference type="EMBL" id="RGU39751.1"/>
    </source>
</evidence>
<dbReference type="SUPFAM" id="SSF53756">
    <property type="entry name" value="UDP-Glycosyltransferase/glycogen phosphorylase"/>
    <property type="match status" value="1"/>
</dbReference>
<name>A0A173XYA4_BACUN</name>
<evidence type="ECO:0000313" key="2">
    <source>
        <dbReference type="EMBL" id="RGI80025.1"/>
    </source>
</evidence>
<evidence type="ECO:0000313" key="4">
    <source>
        <dbReference type="EMBL" id="RHE25983.1"/>
    </source>
</evidence>
<dbReference type="RefSeq" id="WP_057255945.1">
    <property type="nucleotide sequence ID" value="NZ_BAABXG010000001.1"/>
</dbReference>
<dbReference type="EMBL" id="JAFBJK010000004">
    <property type="protein sequence ID" value="MBT8727570.1"/>
    <property type="molecule type" value="Genomic_DNA"/>
</dbReference>
<keyword evidence="8" id="KW-1185">Reference proteome</keyword>
<dbReference type="Proteomes" id="UP001196342">
    <property type="component" value="Unassembled WGS sequence"/>
</dbReference>